<dbReference type="InterPro" id="IPR003959">
    <property type="entry name" value="ATPase_AAA_core"/>
</dbReference>
<dbReference type="SUPFAM" id="SSF52540">
    <property type="entry name" value="P-loop containing nucleoside triphosphate hydrolases"/>
    <property type="match status" value="1"/>
</dbReference>
<gene>
    <name evidence="2" type="ORF">QH948_02140</name>
</gene>
<reference evidence="2 3" key="1">
    <citation type="journal article" date="2008" name="Int. J. Syst. Evol. Microbiol.">
        <title>Tessaracoccus flavescens sp. nov., isolated from marine sediment.</title>
        <authorList>
            <person name="Lee D.W."/>
            <person name="Lee S.D."/>
        </authorList>
    </citation>
    <scope>NUCLEOTIDE SEQUENCE [LARGE SCALE GENOMIC DNA]</scope>
    <source>
        <strain evidence="2 3">T21</strain>
    </source>
</reference>
<sequence length="787" mass="86482">MTTLLIGTAAVKRQPVALSLPGLLHHTLIVGQSGSGKSFFVARLIEEILLRTGARVVALDPNGDLRSLDRVQVAGLTTQRAEASAAATVAQLPDFDNPADFEAAWGSQRMIFLSAEREPPLDGPQRIERRRLFVDWAKIGDIQDSLLELNSHERPAQFLGVRACRGLVKWANDERSGLKLPYSLRGLADAAALFGEQNVNMRVYEYAKNLTKADWDNVKARFLDLAARHLAWLPDEERSTAYRAMTLTDILDAPFSTKPILADWNCLIIGLDAAQQADALLAASVALNQLWSNAKRQTRLTANDDPRVPTFIVIDEAHNFVPATTTDPLRRRVSEQVLQIASEGRKFGLYLILATQRPTKLHPELVPECENSCVLRVQSDRELRFASETLGIQHARVEPASRFTTGQGLLSGRWVGGELVEVLAAPARTSVGGGGLSDTWMGGARPIMWARTLAVNPVDEEAPLLDASPKSDVAAEAARLVVEQIRSSSEPVPLAALAHQIRSTLGVGEPDWDGSASFKDYLLRLEIPNLQIDPKGPSYALLTDMATATEQSESGIIDRLHREIDLPRLTSEEYAAIFNAISDELAVNPFGLTQTSKAIRDALQTTATPVNRASINYVLKGIGIGGHDFSPDRSQDPNVLAEAFLRGVVKTANIAQERVDQLSLLRSHIAGALEPQVLIDDEIQEEYQSDPSAGSVDILARVIELKRARRYPEAREVVQTALAETSWTTQEDISLAGELTRQGAFISRRLKDRDGEITLLRSYLVAPNRHPNDEEWVRARLNMLVGM</sequence>
<dbReference type="SMART" id="SM00382">
    <property type="entry name" value="AAA"/>
    <property type="match status" value="1"/>
</dbReference>
<accession>A0ABY8PZ15</accession>
<protein>
    <submittedName>
        <fullName evidence="2">DUF87 domain-containing protein</fullName>
    </submittedName>
</protein>
<dbReference type="InterPro" id="IPR003593">
    <property type="entry name" value="AAA+_ATPase"/>
</dbReference>
<dbReference type="PANTHER" id="PTHR42957:SF1">
    <property type="entry name" value="HELICASE MJ1565-RELATED"/>
    <property type="match status" value="1"/>
</dbReference>
<dbReference type="CDD" id="cd01127">
    <property type="entry name" value="TrwB_TraG_TraD_VirD4"/>
    <property type="match status" value="1"/>
</dbReference>
<organism evidence="2 3">
    <name type="scientific">Tessaracoccus lacteus</name>
    <dbReference type="NCBI Taxonomy" id="3041766"/>
    <lineage>
        <taxon>Bacteria</taxon>
        <taxon>Bacillati</taxon>
        <taxon>Actinomycetota</taxon>
        <taxon>Actinomycetes</taxon>
        <taxon>Propionibacteriales</taxon>
        <taxon>Propionibacteriaceae</taxon>
        <taxon>Tessaracoccus</taxon>
    </lineage>
</organism>
<dbReference type="InterPro" id="IPR008571">
    <property type="entry name" value="HerA-like"/>
</dbReference>
<dbReference type="RefSeq" id="WP_281145320.1">
    <property type="nucleotide sequence ID" value="NZ_CP123967.1"/>
</dbReference>
<evidence type="ECO:0000313" key="3">
    <source>
        <dbReference type="Proteomes" id="UP001244136"/>
    </source>
</evidence>
<dbReference type="Proteomes" id="UP001244136">
    <property type="component" value="Chromosome"/>
</dbReference>
<feature type="domain" description="AAA+ ATPase" evidence="1">
    <location>
        <begin position="23"/>
        <end position="381"/>
    </location>
</feature>
<dbReference type="EMBL" id="CP123967">
    <property type="protein sequence ID" value="WGT47606.1"/>
    <property type="molecule type" value="Genomic_DNA"/>
</dbReference>
<dbReference type="InterPro" id="IPR027417">
    <property type="entry name" value="P-loop_NTPase"/>
</dbReference>
<dbReference type="Gene3D" id="3.40.50.300">
    <property type="entry name" value="P-loop containing nucleotide triphosphate hydrolases"/>
    <property type="match status" value="2"/>
</dbReference>
<name>A0ABY8PZ15_9ACTN</name>
<proteinExistence type="predicted"/>
<dbReference type="Pfam" id="PF00004">
    <property type="entry name" value="AAA"/>
    <property type="match status" value="1"/>
</dbReference>
<evidence type="ECO:0000259" key="1">
    <source>
        <dbReference type="SMART" id="SM00382"/>
    </source>
</evidence>
<evidence type="ECO:0000313" key="2">
    <source>
        <dbReference type="EMBL" id="WGT47606.1"/>
    </source>
</evidence>
<dbReference type="InterPro" id="IPR002789">
    <property type="entry name" value="HerA_central"/>
</dbReference>
<dbReference type="Pfam" id="PF01935">
    <property type="entry name" value="DUF87"/>
    <property type="match status" value="1"/>
</dbReference>
<keyword evidence="3" id="KW-1185">Reference proteome</keyword>
<dbReference type="PANTHER" id="PTHR42957">
    <property type="entry name" value="HELICASE MJ1565-RELATED"/>
    <property type="match status" value="1"/>
</dbReference>